<evidence type="ECO:0000256" key="1">
    <source>
        <dbReference type="ARBA" id="ARBA00004141"/>
    </source>
</evidence>
<feature type="non-terminal residue" evidence="6">
    <location>
        <position position="226"/>
    </location>
</feature>
<feature type="non-terminal residue" evidence="6">
    <location>
        <position position="1"/>
    </location>
</feature>
<gene>
    <name evidence="6" type="ORF">PGLA1383_LOCUS6777</name>
</gene>
<comment type="similarity">
    <text evidence="5">Belongs to the mitochondrial carrier (TC 2.A.29) family.</text>
</comment>
<dbReference type="InterPro" id="IPR023395">
    <property type="entry name" value="MCP_dom_sf"/>
</dbReference>
<comment type="subcellular location">
    <subcellularLocation>
        <location evidence="1">Membrane</location>
        <topology evidence="1">Multi-pass membrane protein</topology>
    </subcellularLocation>
</comment>
<dbReference type="EMBL" id="CAJNNV010002841">
    <property type="protein sequence ID" value="CAE8587957.1"/>
    <property type="molecule type" value="Genomic_DNA"/>
</dbReference>
<dbReference type="InterPro" id="IPR018108">
    <property type="entry name" value="MCP_transmembrane"/>
</dbReference>
<dbReference type="SUPFAM" id="SSF103506">
    <property type="entry name" value="Mitochondrial carrier"/>
    <property type="match status" value="1"/>
</dbReference>
<dbReference type="Gene3D" id="1.50.40.10">
    <property type="entry name" value="Mitochondrial carrier domain"/>
    <property type="match status" value="1"/>
</dbReference>
<accession>A0A813DNU5</accession>
<reference evidence="6" key="1">
    <citation type="submission" date="2021-02" db="EMBL/GenBank/DDBJ databases">
        <authorList>
            <person name="Dougan E. K."/>
            <person name="Rhodes N."/>
            <person name="Thang M."/>
            <person name="Chan C."/>
        </authorList>
    </citation>
    <scope>NUCLEOTIDE SEQUENCE</scope>
</reference>
<evidence type="ECO:0000313" key="7">
    <source>
        <dbReference type="Proteomes" id="UP000654075"/>
    </source>
</evidence>
<dbReference type="PROSITE" id="PS50920">
    <property type="entry name" value="SOLCAR"/>
    <property type="match status" value="1"/>
</dbReference>
<dbReference type="AlphaFoldDB" id="A0A813DNU5"/>
<protein>
    <submittedName>
        <fullName evidence="6">Uncharacterized protein</fullName>
    </submittedName>
</protein>
<keyword evidence="5" id="KW-0813">Transport</keyword>
<feature type="repeat" description="Solcar" evidence="4">
    <location>
        <begin position="114"/>
        <end position="199"/>
    </location>
</feature>
<evidence type="ECO:0000313" key="6">
    <source>
        <dbReference type="EMBL" id="CAE8587957.1"/>
    </source>
</evidence>
<sequence length="226" mass="24606">APIIKVVLSRPRASVNDTRRLPPGNLNRKLTALLPSDLLPTYSQKLGRLVPDQSVPLTPDPSPVERSERLDSIFGSPEQLLDRFRADFVFADFDPTYGPVGLSPLERERRLSPRDYMLLAASGAMANFAREVVFLPVKNLKVRLQTDSSLASAGLLAASSRVLSTEPLTNLYRALDVAVLAGLGTGSIGFGVTEFLKRELVINFPDLNEVFALILASATSVIVFCL</sequence>
<dbReference type="Pfam" id="PF00153">
    <property type="entry name" value="Mito_carr"/>
    <property type="match status" value="1"/>
</dbReference>
<keyword evidence="2 4" id="KW-0812">Transmembrane</keyword>
<name>A0A813DNU5_POLGL</name>
<dbReference type="OrthoDB" id="432607at2759"/>
<evidence type="ECO:0000256" key="2">
    <source>
        <dbReference type="ARBA" id="ARBA00022692"/>
    </source>
</evidence>
<keyword evidence="3 4" id="KW-0472">Membrane</keyword>
<dbReference type="Proteomes" id="UP000654075">
    <property type="component" value="Unassembled WGS sequence"/>
</dbReference>
<organism evidence="6 7">
    <name type="scientific">Polarella glacialis</name>
    <name type="common">Dinoflagellate</name>
    <dbReference type="NCBI Taxonomy" id="89957"/>
    <lineage>
        <taxon>Eukaryota</taxon>
        <taxon>Sar</taxon>
        <taxon>Alveolata</taxon>
        <taxon>Dinophyceae</taxon>
        <taxon>Suessiales</taxon>
        <taxon>Suessiaceae</taxon>
        <taxon>Polarella</taxon>
    </lineage>
</organism>
<comment type="caution">
    <text evidence="6">The sequence shown here is derived from an EMBL/GenBank/DDBJ whole genome shotgun (WGS) entry which is preliminary data.</text>
</comment>
<evidence type="ECO:0000256" key="5">
    <source>
        <dbReference type="RuleBase" id="RU000488"/>
    </source>
</evidence>
<proteinExistence type="inferred from homology"/>
<keyword evidence="7" id="KW-1185">Reference proteome</keyword>
<dbReference type="GO" id="GO:0016020">
    <property type="term" value="C:membrane"/>
    <property type="evidence" value="ECO:0007669"/>
    <property type="project" value="UniProtKB-SubCell"/>
</dbReference>
<evidence type="ECO:0000256" key="3">
    <source>
        <dbReference type="ARBA" id="ARBA00023136"/>
    </source>
</evidence>
<evidence type="ECO:0000256" key="4">
    <source>
        <dbReference type="PROSITE-ProRule" id="PRU00282"/>
    </source>
</evidence>